<dbReference type="InterPro" id="IPR046778">
    <property type="entry name" value="UPF0758_N"/>
</dbReference>
<name>A0A9D9HHW4_9SPIR</name>
<gene>
    <name evidence="8" type="primary">radC</name>
    <name evidence="8" type="ORF">IAA96_06340</name>
</gene>
<evidence type="ECO:0000256" key="5">
    <source>
        <dbReference type="ARBA" id="ARBA00023049"/>
    </source>
</evidence>
<dbReference type="InterPro" id="IPR037518">
    <property type="entry name" value="MPN"/>
</dbReference>
<keyword evidence="2" id="KW-0479">Metal-binding</keyword>
<reference evidence="8" key="1">
    <citation type="submission" date="2020-10" db="EMBL/GenBank/DDBJ databases">
        <authorList>
            <person name="Gilroy R."/>
        </authorList>
    </citation>
    <scope>NUCLEOTIDE SEQUENCE</scope>
    <source>
        <strain evidence="8">B3-4054</strain>
    </source>
</reference>
<reference evidence="8" key="2">
    <citation type="journal article" date="2021" name="PeerJ">
        <title>Extensive microbial diversity within the chicken gut microbiome revealed by metagenomics and culture.</title>
        <authorList>
            <person name="Gilroy R."/>
            <person name="Ravi A."/>
            <person name="Getino M."/>
            <person name="Pursley I."/>
            <person name="Horton D.L."/>
            <person name="Alikhan N.F."/>
            <person name="Baker D."/>
            <person name="Gharbi K."/>
            <person name="Hall N."/>
            <person name="Watson M."/>
            <person name="Adriaenssens E.M."/>
            <person name="Foster-Nyarko E."/>
            <person name="Jarju S."/>
            <person name="Secka A."/>
            <person name="Antonio M."/>
            <person name="Oren A."/>
            <person name="Chaudhuri R.R."/>
            <person name="La Ragione R."/>
            <person name="Hildebrand F."/>
            <person name="Pallen M.J."/>
        </authorList>
    </citation>
    <scope>NUCLEOTIDE SEQUENCE</scope>
    <source>
        <strain evidence="8">B3-4054</strain>
    </source>
</reference>
<dbReference type="GO" id="GO:0046872">
    <property type="term" value="F:metal ion binding"/>
    <property type="evidence" value="ECO:0007669"/>
    <property type="project" value="UniProtKB-KW"/>
</dbReference>
<keyword evidence="3" id="KW-0378">Hydrolase</keyword>
<comment type="caution">
    <text evidence="8">The sequence shown here is derived from an EMBL/GenBank/DDBJ whole genome shotgun (WGS) entry which is preliminary data.</text>
</comment>
<dbReference type="Pfam" id="PF04002">
    <property type="entry name" value="RadC"/>
    <property type="match status" value="1"/>
</dbReference>
<sequence length="217" mass="24180">MNGKPDLRERLKHFGPYYLRDADLAALLIRTGTKDQPLAEIAENVVRILDSCKPGEIMDRLETLRGVGPGKAAALAAACELGRRYCGFVKKKVTAPSDVFPYLRHYADRKQEHFICVSFSGANEILAIRTVSVGLLNRTLVHPREVFADPISDRAAAILVCHNHPSGNLTPSEEDCQITWRLSEAGEILGIRLLDHLIIGPEEKYFSFMEESVPLKK</sequence>
<dbReference type="PANTHER" id="PTHR30471:SF3">
    <property type="entry name" value="UPF0758 PROTEIN YEES-RELATED"/>
    <property type="match status" value="1"/>
</dbReference>
<organism evidence="8 9">
    <name type="scientific">Candidatus Avitreponema avistercoris</name>
    <dbReference type="NCBI Taxonomy" id="2840705"/>
    <lineage>
        <taxon>Bacteria</taxon>
        <taxon>Pseudomonadati</taxon>
        <taxon>Spirochaetota</taxon>
        <taxon>Spirochaetia</taxon>
        <taxon>Spirochaetales</taxon>
        <taxon>Candidatus Avitreponema</taxon>
    </lineage>
</organism>
<dbReference type="InterPro" id="IPR025657">
    <property type="entry name" value="RadC_JAB"/>
</dbReference>
<evidence type="ECO:0000259" key="7">
    <source>
        <dbReference type="PROSITE" id="PS50249"/>
    </source>
</evidence>
<dbReference type="PANTHER" id="PTHR30471">
    <property type="entry name" value="DNA REPAIR PROTEIN RADC"/>
    <property type="match status" value="1"/>
</dbReference>
<comment type="similarity">
    <text evidence="6">Belongs to the UPF0758 family.</text>
</comment>
<dbReference type="PROSITE" id="PS50249">
    <property type="entry name" value="MPN"/>
    <property type="match status" value="1"/>
</dbReference>
<keyword evidence="4" id="KW-0862">Zinc</keyword>
<dbReference type="EMBL" id="JADIMS010000116">
    <property type="protein sequence ID" value="MBO8450707.1"/>
    <property type="molecule type" value="Genomic_DNA"/>
</dbReference>
<dbReference type="GO" id="GO:0008237">
    <property type="term" value="F:metallopeptidase activity"/>
    <property type="evidence" value="ECO:0007669"/>
    <property type="project" value="UniProtKB-KW"/>
</dbReference>
<dbReference type="PROSITE" id="PS01302">
    <property type="entry name" value="UPF0758"/>
    <property type="match status" value="1"/>
</dbReference>
<accession>A0A9D9HHW4</accession>
<evidence type="ECO:0000256" key="6">
    <source>
        <dbReference type="RuleBase" id="RU003797"/>
    </source>
</evidence>
<evidence type="ECO:0000313" key="8">
    <source>
        <dbReference type="EMBL" id="MBO8450707.1"/>
    </source>
</evidence>
<evidence type="ECO:0000256" key="1">
    <source>
        <dbReference type="ARBA" id="ARBA00022670"/>
    </source>
</evidence>
<dbReference type="Gene3D" id="3.40.140.10">
    <property type="entry name" value="Cytidine Deaminase, domain 2"/>
    <property type="match status" value="1"/>
</dbReference>
<feature type="domain" description="MPN" evidence="7">
    <location>
        <begin position="92"/>
        <end position="214"/>
    </location>
</feature>
<keyword evidence="5" id="KW-0482">Metalloprotease</keyword>
<dbReference type="Proteomes" id="UP000823616">
    <property type="component" value="Unassembled WGS sequence"/>
</dbReference>
<dbReference type="NCBIfam" id="TIGR00608">
    <property type="entry name" value="radc"/>
    <property type="match status" value="1"/>
</dbReference>
<dbReference type="GO" id="GO:0006508">
    <property type="term" value="P:proteolysis"/>
    <property type="evidence" value="ECO:0007669"/>
    <property type="project" value="UniProtKB-KW"/>
</dbReference>
<dbReference type="Pfam" id="PF20582">
    <property type="entry name" value="UPF0758_N"/>
    <property type="match status" value="1"/>
</dbReference>
<evidence type="ECO:0000256" key="4">
    <source>
        <dbReference type="ARBA" id="ARBA00022833"/>
    </source>
</evidence>
<dbReference type="InterPro" id="IPR001405">
    <property type="entry name" value="UPF0758"/>
</dbReference>
<proteinExistence type="inferred from homology"/>
<evidence type="ECO:0000256" key="3">
    <source>
        <dbReference type="ARBA" id="ARBA00022801"/>
    </source>
</evidence>
<protein>
    <submittedName>
        <fullName evidence="8">DNA repair protein RadC</fullName>
    </submittedName>
</protein>
<evidence type="ECO:0000256" key="2">
    <source>
        <dbReference type="ARBA" id="ARBA00022723"/>
    </source>
</evidence>
<dbReference type="InterPro" id="IPR020891">
    <property type="entry name" value="UPF0758_CS"/>
</dbReference>
<keyword evidence="1" id="KW-0645">Protease</keyword>
<evidence type="ECO:0000313" key="9">
    <source>
        <dbReference type="Proteomes" id="UP000823616"/>
    </source>
</evidence>
<dbReference type="CDD" id="cd08071">
    <property type="entry name" value="MPN_DUF2466"/>
    <property type="match status" value="1"/>
</dbReference>
<dbReference type="AlphaFoldDB" id="A0A9D9HHW4"/>